<dbReference type="InterPro" id="IPR003594">
    <property type="entry name" value="HATPase_dom"/>
</dbReference>
<keyword evidence="4" id="KW-0808">Transferase</keyword>
<sequence>MNREDSIVVVRSGSTRPQGSTLTTPVEILPVEDVPAALAAVEGNPAYVVGREAADGDLRAAIQAGIDGSDVDHDRTAERVHEVTAVLREVNRSLVRAETHEAIERAVCRQLIDSPAYTVSALGVIEADAFQIRAAAGPETVRPPPSVFGPGVQIVPADRTTLGPDHRLATVPVSNDGVHYGFLVLGTDDGAAFCGTEREILADLGSTTAHAIDAVEIQRELRRKNERFEHVTRVLSHDLRNPLQVAIGVTDAIASRDDDRIERLEHALDRITELLDDILAITREDTVTLNRSQIDLSRVARAAWQTVDTGAGTLDVENEPTVVADETRLRQVLENLFRNAIEHGPPGVCVRVGGTDRGFFVADDGPGIDPADRDRVFDLEYSGSESGTGLGLAIVAEIVEAHGWEIEIATSRSGGARFDVHTTAAPPGQ</sequence>
<dbReference type="RefSeq" id="WP_108381303.1">
    <property type="nucleotide sequence ID" value="NZ_CP028858.1"/>
</dbReference>
<dbReference type="KEGG" id="harc:HARCEL1_04010"/>
<dbReference type="EMBL" id="CP028858">
    <property type="protein sequence ID" value="AWB26934.1"/>
    <property type="molecule type" value="Genomic_DNA"/>
</dbReference>
<name>A0A2R4WZI4_9EURY</name>
<dbReference type="PANTHER" id="PTHR43711:SF1">
    <property type="entry name" value="HISTIDINE KINASE 1"/>
    <property type="match status" value="1"/>
</dbReference>
<evidence type="ECO:0000256" key="5">
    <source>
        <dbReference type="ARBA" id="ARBA00022777"/>
    </source>
</evidence>
<evidence type="ECO:0000313" key="9">
    <source>
        <dbReference type="EMBL" id="AWB26934.1"/>
    </source>
</evidence>
<dbReference type="CDD" id="cd00082">
    <property type="entry name" value="HisKA"/>
    <property type="match status" value="1"/>
</dbReference>
<dbReference type="Gene3D" id="1.10.287.130">
    <property type="match status" value="1"/>
</dbReference>
<dbReference type="Gene3D" id="3.30.565.10">
    <property type="entry name" value="Histidine kinase-like ATPase, C-terminal domain"/>
    <property type="match status" value="1"/>
</dbReference>
<dbReference type="SUPFAM" id="SSF47384">
    <property type="entry name" value="Homodimeric domain of signal transducing histidine kinase"/>
    <property type="match status" value="1"/>
</dbReference>
<feature type="compositionally biased region" description="Polar residues" evidence="7">
    <location>
        <begin position="12"/>
        <end position="22"/>
    </location>
</feature>
<gene>
    <name evidence="9" type="ORF">HARCEL1_04010</name>
</gene>
<proteinExistence type="predicted"/>
<reference evidence="9 10" key="1">
    <citation type="submission" date="2018-04" db="EMBL/GenBank/DDBJ databases">
        <title>Halococcoides cellulosivorans gen. nov., sp. nov., an extremely halophilic cellulose-utilizing haloarchaeon from hypersaline lakes.</title>
        <authorList>
            <person name="Sorokin D.Y."/>
            <person name="Toshchakov S.V."/>
            <person name="Samarov N.I."/>
            <person name="Korzhenkov A."/>
            <person name="Kublanov I.V."/>
        </authorList>
    </citation>
    <scope>NUCLEOTIDE SEQUENCE [LARGE SCALE GENOMIC DNA]</scope>
    <source>
        <strain evidence="9 10">HArcel1</strain>
    </source>
</reference>
<dbReference type="PRINTS" id="PR00344">
    <property type="entry name" value="BCTRLSENSOR"/>
</dbReference>
<dbReference type="SMART" id="SM00388">
    <property type="entry name" value="HisKA"/>
    <property type="match status" value="1"/>
</dbReference>
<evidence type="ECO:0000256" key="4">
    <source>
        <dbReference type="ARBA" id="ARBA00022679"/>
    </source>
</evidence>
<organism evidence="9 10">
    <name type="scientific">Halococcoides cellulosivorans</name>
    <dbReference type="NCBI Taxonomy" id="1679096"/>
    <lineage>
        <taxon>Archaea</taxon>
        <taxon>Methanobacteriati</taxon>
        <taxon>Methanobacteriota</taxon>
        <taxon>Stenosarchaea group</taxon>
        <taxon>Halobacteria</taxon>
        <taxon>Halobacteriales</taxon>
        <taxon>Haloarculaceae</taxon>
        <taxon>Halococcoides</taxon>
    </lineage>
</organism>
<accession>A0A2R4WZI4</accession>
<dbReference type="InterPro" id="IPR004358">
    <property type="entry name" value="Sig_transdc_His_kin-like_C"/>
</dbReference>
<evidence type="ECO:0000256" key="7">
    <source>
        <dbReference type="SAM" id="MobiDB-lite"/>
    </source>
</evidence>
<feature type="region of interest" description="Disordered" evidence="7">
    <location>
        <begin position="1"/>
        <end position="22"/>
    </location>
</feature>
<dbReference type="Pfam" id="PF00512">
    <property type="entry name" value="HisKA"/>
    <property type="match status" value="1"/>
</dbReference>
<keyword evidence="6" id="KW-0902">Two-component regulatory system</keyword>
<feature type="domain" description="Histidine kinase" evidence="8">
    <location>
        <begin position="234"/>
        <end position="426"/>
    </location>
</feature>
<dbReference type="InterPro" id="IPR036097">
    <property type="entry name" value="HisK_dim/P_sf"/>
</dbReference>
<dbReference type="EC" id="2.7.13.3" evidence="2"/>
<dbReference type="InterPro" id="IPR005467">
    <property type="entry name" value="His_kinase_dom"/>
</dbReference>
<evidence type="ECO:0000256" key="1">
    <source>
        <dbReference type="ARBA" id="ARBA00000085"/>
    </source>
</evidence>
<dbReference type="InterPro" id="IPR050736">
    <property type="entry name" value="Sensor_HK_Regulatory"/>
</dbReference>
<keyword evidence="3" id="KW-0597">Phosphoprotein</keyword>
<dbReference type="AlphaFoldDB" id="A0A2R4WZI4"/>
<protein>
    <recommendedName>
        <fullName evidence="2">histidine kinase</fullName>
        <ecNumber evidence="2">2.7.13.3</ecNumber>
    </recommendedName>
</protein>
<dbReference type="GO" id="GO:0000155">
    <property type="term" value="F:phosphorelay sensor kinase activity"/>
    <property type="evidence" value="ECO:0007669"/>
    <property type="project" value="InterPro"/>
</dbReference>
<keyword evidence="10" id="KW-1185">Reference proteome</keyword>
<keyword evidence="5" id="KW-0418">Kinase</keyword>
<dbReference type="InterPro" id="IPR003661">
    <property type="entry name" value="HisK_dim/P_dom"/>
</dbReference>
<evidence type="ECO:0000256" key="6">
    <source>
        <dbReference type="ARBA" id="ARBA00023012"/>
    </source>
</evidence>
<dbReference type="Proteomes" id="UP000244727">
    <property type="component" value="Chromosome"/>
</dbReference>
<dbReference type="SMART" id="SM00387">
    <property type="entry name" value="HATPase_c"/>
    <property type="match status" value="1"/>
</dbReference>
<dbReference type="PROSITE" id="PS50109">
    <property type="entry name" value="HIS_KIN"/>
    <property type="match status" value="1"/>
</dbReference>
<dbReference type="InterPro" id="IPR036890">
    <property type="entry name" value="HATPase_C_sf"/>
</dbReference>
<evidence type="ECO:0000313" key="10">
    <source>
        <dbReference type="Proteomes" id="UP000244727"/>
    </source>
</evidence>
<evidence type="ECO:0000256" key="3">
    <source>
        <dbReference type="ARBA" id="ARBA00022553"/>
    </source>
</evidence>
<dbReference type="SUPFAM" id="SSF55874">
    <property type="entry name" value="ATPase domain of HSP90 chaperone/DNA topoisomerase II/histidine kinase"/>
    <property type="match status" value="1"/>
</dbReference>
<evidence type="ECO:0000256" key="2">
    <source>
        <dbReference type="ARBA" id="ARBA00012438"/>
    </source>
</evidence>
<evidence type="ECO:0000259" key="8">
    <source>
        <dbReference type="PROSITE" id="PS50109"/>
    </source>
</evidence>
<comment type="catalytic activity">
    <reaction evidence="1">
        <text>ATP + protein L-histidine = ADP + protein N-phospho-L-histidine.</text>
        <dbReference type="EC" id="2.7.13.3"/>
    </reaction>
</comment>
<dbReference type="GeneID" id="36511643"/>
<dbReference type="Pfam" id="PF02518">
    <property type="entry name" value="HATPase_c"/>
    <property type="match status" value="1"/>
</dbReference>
<dbReference type="PANTHER" id="PTHR43711">
    <property type="entry name" value="TWO-COMPONENT HISTIDINE KINASE"/>
    <property type="match status" value="1"/>
</dbReference>